<reference evidence="6" key="1">
    <citation type="journal article" date="2014" name="Proc. Natl. Acad. Sci. U.S.A.">
        <title>Extensive sampling of basidiomycete genomes demonstrates inadequacy of the white-rot/brown-rot paradigm for wood decay fungi.</title>
        <authorList>
            <person name="Riley R."/>
            <person name="Salamov A.A."/>
            <person name="Brown D.W."/>
            <person name="Nagy L.G."/>
            <person name="Floudas D."/>
            <person name="Held B.W."/>
            <person name="Levasseur A."/>
            <person name="Lombard V."/>
            <person name="Morin E."/>
            <person name="Otillar R."/>
            <person name="Lindquist E.A."/>
            <person name="Sun H."/>
            <person name="LaButti K.M."/>
            <person name="Schmutz J."/>
            <person name="Jabbour D."/>
            <person name="Luo H."/>
            <person name="Baker S.E."/>
            <person name="Pisabarro A.G."/>
            <person name="Walton J.D."/>
            <person name="Blanchette R.A."/>
            <person name="Henrissat B."/>
            <person name="Martin F."/>
            <person name="Cullen D."/>
            <person name="Hibbett D.S."/>
            <person name="Grigoriev I.V."/>
        </authorList>
    </citation>
    <scope>NUCLEOTIDE SEQUENCE [LARGE SCALE GENOMIC DNA]</scope>
    <source>
        <strain evidence="6">CBS 339.88</strain>
    </source>
</reference>
<dbReference type="HOGENOM" id="CLU_018552_1_4_1"/>
<name>A0A067SF35_GALM3</name>
<evidence type="ECO:0000256" key="3">
    <source>
        <dbReference type="SAM" id="MobiDB-lite"/>
    </source>
</evidence>
<keyword evidence="2" id="KW-0479">Metal-binding</keyword>
<comment type="cofactor">
    <cofactor evidence="1">
        <name>a divalent metal cation</name>
        <dbReference type="ChEBI" id="CHEBI:60240"/>
    </cofactor>
</comment>
<evidence type="ECO:0000256" key="1">
    <source>
        <dbReference type="ARBA" id="ARBA00001968"/>
    </source>
</evidence>
<proteinExistence type="predicted"/>
<evidence type="ECO:0000313" key="5">
    <source>
        <dbReference type="EMBL" id="KDR65373.1"/>
    </source>
</evidence>
<sequence length="336" mass="38414">MPRVTERQQQTNELLDAFVVNYLAQLEADMWKSTGESDTDSDKEMYSPPSPGGVPRQPGEDSSESESDTGDVISAAIISSLEQLHAERYQAERRDIPKTQDNLRNLMDSYRKDFPDIFRAYTRYTPECFDELVKSIQHHPVFQNNSNNSQMLVEEQVAIALYRFGHYGNAASTMKVALWAGVGYGTVRNVTIRVMTAICDERFRRVTMPWSNAQDIERAIGIGRGNPGRAKAWVEGNSCPAWRDGWIMVDGTLVPLFQRPHHYGNQYFDRKSNYSMNVQVISRPDLRIVDYGIGFPGSQHDATAWKQTRLPDVNRDWQGAETWQTLKSWCQSPYKE</sequence>
<keyword evidence="6" id="KW-1185">Reference proteome</keyword>
<organism evidence="5 6">
    <name type="scientific">Galerina marginata (strain CBS 339.88)</name>
    <dbReference type="NCBI Taxonomy" id="685588"/>
    <lineage>
        <taxon>Eukaryota</taxon>
        <taxon>Fungi</taxon>
        <taxon>Dikarya</taxon>
        <taxon>Basidiomycota</taxon>
        <taxon>Agaricomycotina</taxon>
        <taxon>Agaricomycetes</taxon>
        <taxon>Agaricomycetidae</taxon>
        <taxon>Agaricales</taxon>
        <taxon>Agaricineae</taxon>
        <taxon>Strophariaceae</taxon>
        <taxon>Galerina</taxon>
    </lineage>
</organism>
<evidence type="ECO:0000313" key="6">
    <source>
        <dbReference type="Proteomes" id="UP000027222"/>
    </source>
</evidence>
<feature type="region of interest" description="Disordered" evidence="3">
    <location>
        <begin position="33"/>
        <end position="69"/>
    </location>
</feature>
<evidence type="ECO:0000256" key="2">
    <source>
        <dbReference type="ARBA" id="ARBA00022723"/>
    </source>
</evidence>
<dbReference type="Pfam" id="PF13359">
    <property type="entry name" value="DDE_Tnp_4"/>
    <property type="match status" value="1"/>
</dbReference>
<dbReference type="STRING" id="685588.A0A067SF35"/>
<dbReference type="Proteomes" id="UP000027222">
    <property type="component" value="Unassembled WGS sequence"/>
</dbReference>
<evidence type="ECO:0000259" key="4">
    <source>
        <dbReference type="Pfam" id="PF13359"/>
    </source>
</evidence>
<protein>
    <recommendedName>
        <fullName evidence="4">DDE Tnp4 domain-containing protein</fullName>
    </recommendedName>
</protein>
<feature type="domain" description="DDE Tnp4" evidence="4">
    <location>
        <begin position="249"/>
        <end position="310"/>
    </location>
</feature>
<dbReference type="EMBL" id="KL142452">
    <property type="protein sequence ID" value="KDR65373.1"/>
    <property type="molecule type" value="Genomic_DNA"/>
</dbReference>
<dbReference type="InterPro" id="IPR027806">
    <property type="entry name" value="HARBI1_dom"/>
</dbReference>
<dbReference type="OrthoDB" id="3246760at2759"/>
<dbReference type="AlphaFoldDB" id="A0A067SF35"/>
<dbReference type="GO" id="GO:0046872">
    <property type="term" value="F:metal ion binding"/>
    <property type="evidence" value="ECO:0007669"/>
    <property type="project" value="UniProtKB-KW"/>
</dbReference>
<gene>
    <name evidence="5" type="ORF">GALMADRAFT_106860</name>
</gene>
<accession>A0A067SF35</accession>